<dbReference type="InterPro" id="IPR050771">
    <property type="entry name" value="Alpha-ketoacid_DH_E1_comp"/>
</dbReference>
<dbReference type="PANTHER" id="PTHR43380">
    <property type="entry name" value="2-OXOISOVALERATE DEHYDROGENASE SUBUNIT ALPHA, MITOCHONDRIAL"/>
    <property type="match status" value="1"/>
</dbReference>
<dbReference type="Gene3D" id="3.40.50.970">
    <property type="match status" value="1"/>
</dbReference>
<evidence type="ECO:0000256" key="1">
    <source>
        <dbReference type="ARBA" id="ARBA00023002"/>
    </source>
</evidence>
<keyword evidence="3" id="KW-0670">Pyruvate</keyword>
<dbReference type="Pfam" id="PF00676">
    <property type="entry name" value="E1_dh"/>
    <property type="match status" value="1"/>
</dbReference>
<gene>
    <name evidence="3" type="ORF">GM51_2430</name>
</gene>
<evidence type="ECO:0000259" key="2">
    <source>
        <dbReference type="Pfam" id="PF00676"/>
    </source>
</evidence>
<dbReference type="InterPro" id="IPR029061">
    <property type="entry name" value="THDP-binding"/>
</dbReference>
<dbReference type="EMBL" id="JNSL01000008">
    <property type="protein sequence ID" value="KGA21336.1"/>
    <property type="molecule type" value="Genomic_DNA"/>
</dbReference>
<dbReference type="InterPro" id="IPR001017">
    <property type="entry name" value="DH_E1"/>
</dbReference>
<sequence length="371" mass="40728">MLGAAWKSAIMSESRFLPNFEAIAPFSRLTDSGILDSGESPMSDEAVLEALRYMMLTRVFDDKATSMQRQGRFGTFSSVRGQEASVVGAASTLDPAKDWIVPQYREFPALIRHGYPIENFALYFMGNPKGGTIPPNVNMLPMQISLAAQIPQATGLAWGLKMQGSDGVVITFFGDGASSEGDFHESLNLAGIMKAPVIFFLQNNGWAISTPRENQTAARSFAERAIGYGVEGVMVDGNDLLAVHEVTAQAVAKARAGGGPTLIESVTYRTGAHNTADDPTRYVDQQELEKWQQKDPVERIKNYLRSRGIWNENLEQELLDSCAAQIDAAMEIARNTPLATSDALFDHVYAEPPQRMLDQKRDWANRNGDAQ</sequence>
<dbReference type="CDD" id="cd02000">
    <property type="entry name" value="TPP_E1_PDC_ADC_BCADC"/>
    <property type="match status" value="1"/>
</dbReference>
<reference evidence="3" key="1">
    <citation type="submission" date="2014-06" db="EMBL/GenBank/DDBJ databases">
        <title>Key roles for freshwater Actinobacteria revealed by deep metagenomic sequencing.</title>
        <authorList>
            <person name="Ghai R."/>
            <person name="Mizuno C.M."/>
            <person name="Picazo A."/>
            <person name="Camacho A."/>
            <person name="Rodriguez-Valera F."/>
        </authorList>
    </citation>
    <scope>NUCLEOTIDE SEQUENCE</scope>
</reference>
<dbReference type="NCBIfam" id="TIGR03181">
    <property type="entry name" value="PDH_E1_alph_x"/>
    <property type="match status" value="1"/>
</dbReference>
<feature type="domain" description="Dehydrogenase E1 component" evidence="2">
    <location>
        <begin position="52"/>
        <end position="338"/>
    </location>
</feature>
<dbReference type="InterPro" id="IPR017596">
    <property type="entry name" value="PdhA/BkdA"/>
</dbReference>
<dbReference type="PANTHER" id="PTHR43380:SF1">
    <property type="entry name" value="2-OXOISOVALERATE DEHYDROGENASE SUBUNIT ALPHA, MITOCHONDRIAL"/>
    <property type="match status" value="1"/>
</dbReference>
<comment type="caution">
    <text evidence="3">The sequence shown here is derived from an EMBL/GenBank/DDBJ whole genome shotgun (WGS) entry which is preliminary data.</text>
</comment>
<accession>A0A094R2W5</accession>
<keyword evidence="1" id="KW-0560">Oxidoreductase</keyword>
<organism evidence="3">
    <name type="scientific">freshwater metagenome</name>
    <dbReference type="NCBI Taxonomy" id="449393"/>
    <lineage>
        <taxon>unclassified sequences</taxon>
        <taxon>metagenomes</taxon>
        <taxon>ecological metagenomes</taxon>
    </lineage>
</organism>
<dbReference type="GO" id="GO:0009083">
    <property type="term" value="P:branched-chain amino acid catabolic process"/>
    <property type="evidence" value="ECO:0007669"/>
    <property type="project" value="TreeGrafter"/>
</dbReference>
<dbReference type="SUPFAM" id="SSF52518">
    <property type="entry name" value="Thiamin diphosphate-binding fold (THDP-binding)"/>
    <property type="match status" value="1"/>
</dbReference>
<name>A0A094R2W5_9ZZZZ</name>
<dbReference type="GO" id="GO:0016624">
    <property type="term" value="F:oxidoreductase activity, acting on the aldehyde or oxo group of donors, disulfide as acceptor"/>
    <property type="evidence" value="ECO:0007669"/>
    <property type="project" value="InterPro"/>
</dbReference>
<evidence type="ECO:0000313" key="3">
    <source>
        <dbReference type="EMBL" id="KGA21336.1"/>
    </source>
</evidence>
<proteinExistence type="predicted"/>
<dbReference type="AlphaFoldDB" id="A0A094R2W5"/>
<protein>
    <submittedName>
        <fullName evidence="3">Pyruvate dehydrogenase</fullName>
    </submittedName>
</protein>